<gene>
    <name evidence="2" type="ORF">PV06_01317</name>
</gene>
<dbReference type="AlphaFoldDB" id="A0A0D2B963"/>
<organism evidence="2 3">
    <name type="scientific">Exophiala oligosperma</name>
    <dbReference type="NCBI Taxonomy" id="215243"/>
    <lineage>
        <taxon>Eukaryota</taxon>
        <taxon>Fungi</taxon>
        <taxon>Dikarya</taxon>
        <taxon>Ascomycota</taxon>
        <taxon>Pezizomycotina</taxon>
        <taxon>Eurotiomycetes</taxon>
        <taxon>Chaetothyriomycetidae</taxon>
        <taxon>Chaetothyriales</taxon>
        <taxon>Herpotrichiellaceae</taxon>
        <taxon>Exophiala</taxon>
    </lineage>
</organism>
<feature type="compositionally biased region" description="Basic and acidic residues" evidence="1">
    <location>
        <begin position="66"/>
        <end position="78"/>
    </location>
</feature>
<dbReference type="EMBL" id="KN847332">
    <property type="protein sequence ID" value="KIW48751.1"/>
    <property type="molecule type" value="Genomic_DNA"/>
</dbReference>
<dbReference type="GeneID" id="27353391"/>
<dbReference type="HOGENOM" id="CLU_2372822_0_0_1"/>
<accession>A0A0D2B963</accession>
<keyword evidence="3" id="KW-1185">Reference proteome</keyword>
<sequence>MYVEHRSDVHLIPPLDGLVKSARQWVATATNDVVVMEHASSHDVSDAYADATSPYPHPRGSTTAKESNDKGGHGESDAAVRVQNSEVDTDHDQIQ</sequence>
<evidence type="ECO:0000313" key="2">
    <source>
        <dbReference type="EMBL" id="KIW48751.1"/>
    </source>
</evidence>
<feature type="region of interest" description="Disordered" evidence="1">
    <location>
        <begin position="39"/>
        <end position="95"/>
    </location>
</feature>
<protein>
    <submittedName>
        <fullName evidence="2">Uncharacterized protein</fullName>
    </submittedName>
</protein>
<name>A0A0D2B963_9EURO</name>
<dbReference type="RefSeq" id="XP_016268967.1">
    <property type="nucleotide sequence ID" value="XM_016401914.1"/>
</dbReference>
<dbReference type="Proteomes" id="UP000053342">
    <property type="component" value="Unassembled WGS sequence"/>
</dbReference>
<evidence type="ECO:0000256" key="1">
    <source>
        <dbReference type="SAM" id="MobiDB-lite"/>
    </source>
</evidence>
<reference evidence="2 3" key="1">
    <citation type="submission" date="2015-01" db="EMBL/GenBank/DDBJ databases">
        <title>The Genome Sequence of Exophiala oligosperma CBS72588.</title>
        <authorList>
            <consortium name="The Broad Institute Genomics Platform"/>
            <person name="Cuomo C."/>
            <person name="de Hoog S."/>
            <person name="Gorbushina A."/>
            <person name="Stielow B."/>
            <person name="Teixiera M."/>
            <person name="Abouelleil A."/>
            <person name="Chapman S.B."/>
            <person name="Priest M."/>
            <person name="Young S.K."/>
            <person name="Wortman J."/>
            <person name="Nusbaum C."/>
            <person name="Birren B."/>
        </authorList>
    </citation>
    <scope>NUCLEOTIDE SEQUENCE [LARGE SCALE GENOMIC DNA]</scope>
    <source>
        <strain evidence="2 3">CBS 72588</strain>
    </source>
</reference>
<proteinExistence type="predicted"/>
<dbReference type="VEuPathDB" id="FungiDB:PV06_01317"/>
<evidence type="ECO:0000313" key="3">
    <source>
        <dbReference type="Proteomes" id="UP000053342"/>
    </source>
</evidence>